<proteinExistence type="predicted"/>
<dbReference type="Proteomes" id="UP000618931">
    <property type="component" value="Unassembled WGS sequence"/>
</dbReference>
<dbReference type="RefSeq" id="WP_196291850.1">
    <property type="nucleotide sequence ID" value="NZ_JADQDM010000002.1"/>
</dbReference>
<organism evidence="1 2">
    <name type="scientific">Hymenobacter ruricola</name>
    <dbReference type="NCBI Taxonomy" id="2791023"/>
    <lineage>
        <taxon>Bacteria</taxon>
        <taxon>Pseudomonadati</taxon>
        <taxon>Bacteroidota</taxon>
        <taxon>Cytophagia</taxon>
        <taxon>Cytophagales</taxon>
        <taxon>Hymenobacteraceae</taxon>
        <taxon>Hymenobacter</taxon>
    </lineage>
</organism>
<gene>
    <name evidence="1" type="ORF">I2H31_04680</name>
</gene>
<evidence type="ECO:0000313" key="2">
    <source>
        <dbReference type="Proteomes" id="UP000618931"/>
    </source>
</evidence>
<comment type="caution">
    <text evidence="1">The sequence shown here is derived from an EMBL/GenBank/DDBJ whole genome shotgun (WGS) entry which is preliminary data.</text>
</comment>
<keyword evidence="2" id="KW-1185">Reference proteome</keyword>
<protein>
    <recommendedName>
        <fullName evidence="3">DUF4304 domain-containing protein</fullName>
    </recommendedName>
</protein>
<name>A0ABS0I0A7_9BACT</name>
<dbReference type="EMBL" id="JADQDM010000002">
    <property type="protein sequence ID" value="MBF9220391.1"/>
    <property type="molecule type" value="Genomic_DNA"/>
</dbReference>
<reference evidence="1 2" key="1">
    <citation type="submission" date="2020-11" db="EMBL/GenBank/DDBJ databases">
        <authorList>
            <person name="Kim M.K."/>
        </authorList>
    </citation>
    <scope>NUCLEOTIDE SEQUENCE [LARGE SCALE GENOMIC DNA]</scope>
    <source>
        <strain evidence="1 2">BT662</strain>
    </source>
</reference>
<evidence type="ECO:0008006" key="3">
    <source>
        <dbReference type="Google" id="ProtNLM"/>
    </source>
</evidence>
<sequence>MKLLTSQRNELFQELAKAGLQPADFRESSAGPNSWYTVEFKDSGVGIKFSVRLGDSKEDAEYFISKRPGNSSTPNKHEQLKARYWNSHLEGCVYEFRQWAFDVKREIGIVNFWQEVTKAVQLFELAAEPAADKFTIAELGALHGQLRMLGHLFEASELLKERQAELAELTQSAAVKAETFTKKDWQNWIKGAFISAIASLELTEPQTQELLALIRLAFGGLFLK</sequence>
<evidence type="ECO:0000313" key="1">
    <source>
        <dbReference type="EMBL" id="MBF9220391.1"/>
    </source>
</evidence>
<accession>A0ABS0I0A7</accession>